<reference evidence="1 2" key="1">
    <citation type="submission" date="2021-04" db="EMBL/GenBank/DDBJ databases">
        <title>Pseudomonas rustica sp. nov. isolated from raw milk.</title>
        <authorList>
            <person name="Fiedler G."/>
            <person name="Gieschler S."/>
            <person name="Kabisch J."/>
            <person name="Grimmler C."/>
            <person name="Brinks E."/>
            <person name="Wagner N."/>
            <person name="Hetzer B."/>
            <person name="Franz C.M.A.P."/>
            <person name="Boehnlein C."/>
        </authorList>
    </citation>
    <scope>NUCLEOTIDE SEQUENCE [LARGE SCALE GENOMIC DNA]</scope>
    <source>
        <strain evidence="1 2">MBT-4</strain>
    </source>
</reference>
<evidence type="ECO:0000313" key="2">
    <source>
        <dbReference type="Proteomes" id="UP000676035"/>
    </source>
</evidence>
<comment type="caution">
    <text evidence="1">The sequence shown here is derived from an EMBL/GenBank/DDBJ whole genome shotgun (WGS) entry which is preliminary data.</text>
</comment>
<accession>A0ABS5N7H9</accession>
<organism evidence="1 2">
    <name type="scientific">Pseudomonas rustica</name>
    <dbReference type="NCBI Taxonomy" id="2827099"/>
    <lineage>
        <taxon>Bacteria</taxon>
        <taxon>Pseudomonadati</taxon>
        <taxon>Pseudomonadota</taxon>
        <taxon>Gammaproteobacteria</taxon>
        <taxon>Pseudomonadales</taxon>
        <taxon>Pseudomonadaceae</taxon>
        <taxon>Pseudomonas</taxon>
    </lineage>
</organism>
<sequence length="116" mass="13333">MDLKIRSLYQCGACRDIHDDEDGAMECCRPDIIELYEYPVCKKHHDDEDDAFTCCGVDAIKCPSCYRDYASISLSYQAIKIAGYCTTCNPIFTIDQQIAIQDQHYQQTGKREHLHD</sequence>
<protein>
    <submittedName>
        <fullName evidence="1">Uncharacterized protein</fullName>
    </submittedName>
</protein>
<name>A0ABS5N7H9_9PSED</name>
<keyword evidence="2" id="KW-1185">Reference proteome</keyword>
<gene>
    <name evidence="1" type="ORF">KFS80_26775</name>
</gene>
<dbReference type="Proteomes" id="UP000676035">
    <property type="component" value="Unassembled WGS sequence"/>
</dbReference>
<dbReference type="RefSeq" id="WP_212546475.1">
    <property type="nucleotide sequence ID" value="NZ_JAGYHF010000042.1"/>
</dbReference>
<proteinExistence type="predicted"/>
<dbReference type="EMBL" id="JAGYHF010000042">
    <property type="protein sequence ID" value="MBS4081901.1"/>
    <property type="molecule type" value="Genomic_DNA"/>
</dbReference>
<evidence type="ECO:0000313" key="1">
    <source>
        <dbReference type="EMBL" id="MBS4081901.1"/>
    </source>
</evidence>